<evidence type="ECO:0000313" key="5">
    <source>
        <dbReference type="EMBL" id="KEY67793.1"/>
    </source>
</evidence>
<proteinExistence type="predicted"/>
<evidence type="ECO:0000256" key="1">
    <source>
        <dbReference type="ARBA" id="ARBA00022737"/>
    </source>
</evidence>
<evidence type="ECO:0000313" key="6">
    <source>
        <dbReference type="Proteomes" id="UP000028045"/>
    </source>
</evidence>
<evidence type="ECO:0000259" key="4">
    <source>
        <dbReference type="Pfam" id="PF24883"/>
    </source>
</evidence>
<dbReference type="PANTHER" id="PTHR24198:SF165">
    <property type="entry name" value="ANKYRIN REPEAT-CONTAINING PROTEIN-RELATED"/>
    <property type="match status" value="1"/>
</dbReference>
<dbReference type="InterPro" id="IPR056884">
    <property type="entry name" value="NPHP3-like_N"/>
</dbReference>
<keyword evidence="2 3" id="KW-0040">ANK repeat</keyword>
<dbReference type="InterPro" id="IPR002110">
    <property type="entry name" value="Ankyrin_rpt"/>
</dbReference>
<feature type="domain" description="Nephrocystin 3-like N-terminal" evidence="4">
    <location>
        <begin position="195"/>
        <end position="254"/>
    </location>
</feature>
<dbReference type="Pfam" id="PF24883">
    <property type="entry name" value="NPHP3_N"/>
    <property type="match status" value="1"/>
</dbReference>
<dbReference type="PROSITE" id="PS50088">
    <property type="entry name" value="ANK_REPEAT"/>
    <property type="match status" value="5"/>
</dbReference>
<organism evidence="5 6">
    <name type="scientific">Stachybotrys chartarum (strain CBS 109288 / IBT 7711)</name>
    <name type="common">Toxic black mold</name>
    <name type="synonym">Stilbospora chartarum</name>
    <dbReference type="NCBI Taxonomy" id="1280523"/>
    <lineage>
        <taxon>Eukaryota</taxon>
        <taxon>Fungi</taxon>
        <taxon>Dikarya</taxon>
        <taxon>Ascomycota</taxon>
        <taxon>Pezizomycotina</taxon>
        <taxon>Sordariomycetes</taxon>
        <taxon>Hypocreomycetidae</taxon>
        <taxon>Hypocreales</taxon>
        <taxon>Stachybotryaceae</taxon>
        <taxon>Stachybotrys</taxon>
    </lineage>
</organism>
<dbReference type="PROSITE" id="PS50297">
    <property type="entry name" value="ANK_REP_REGION"/>
    <property type="match status" value="4"/>
</dbReference>
<feature type="repeat" description="ANK" evidence="3">
    <location>
        <begin position="579"/>
        <end position="611"/>
    </location>
</feature>
<gene>
    <name evidence="5" type="ORF">S7711_04107</name>
</gene>
<reference evidence="5 6" key="1">
    <citation type="journal article" date="2014" name="BMC Genomics">
        <title>Comparative genome sequencing reveals chemotype-specific gene clusters in the toxigenic black mold Stachybotrys.</title>
        <authorList>
            <person name="Semeiks J."/>
            <person name="Borek D."/>
            <person name="Otwinowski Z."/>
            <person name="Grishin N.V."/>
        </authorList>
    </citation>
    <scope>NUCLEOTIDE SEQUENCE [LARGE SCALE GENOMIC DNA]</scope>
    <source>
        <strain evidence="6">CBS 109288 / IBT 7711</strain>
    </source>
</reference>
<name>A0A084AR64_STACB</name>
<dbReference type="EMBL" id="KL648604">
    <property type="protein sequence ID" value="KEY67793.1"/>
    <property type="molecule type" value="Genomic_DNA"/>
</dbReference>
<dbReference type="SMART" id="SM00248">
    <property type="entry name" value="ANK"/>
    <property type="match status" value="11"/>
</dbReference>
<keyword evidence="1" id="KW-0677">Repeat</keyword>
<keyword evidence="6" id="KW-1185">Reference proteome</keyword>
<feature type="repeat" description="ANK" evidence="3">
    <location>
        <begin position="1002"/>
        <end position="1026"/>
    </location>
</feature>
<evidence type="ECO:0000256" key="2">
    <source>
        <dbReference type="ARBA" id="ARBA00023043"/>
    </source>
</evidence>
<dbReference type="Proteomes" id="UP000028045">
    <property type="component" value="Unassembled WGS sequence"/>
</dbReference>
<dbReference type="Pfam" id="PF00023">
    <property type="entry name" value="Ank"/>
    <property type="match status" value="1"/>
</dbReference>
<dbReference type="AlphaFoldDB" id="A0A084AR64"/>
<dbReference type="HOGENOM" id="CLU_000288_34_23_1"/>
<dbReference type="PANTHER" id="PTHR24198">
    <property type="entry name" value="ANKYRIN REPEAT AND PROTEIN KINASE DOMAIN-CONTAINING PROTEIN"/>
    <property type="match status" value="1"/>
</dbReference>
<dbReference type="Pfam" id="PF12796">
    <property type="entry name" value="Ank_2"/>
    <property type="match status" value="4"/>
</dbReference>
<accession>A0A084AR64</accession>
<dbReference type="Gene3D" id="1.25.40.20">
    <property type="entry name" value="Ankyrin repeat-containing domain"/>
    <property type="match status" value="4"/>
</dbReference>
<sequence length="1108" mass="123411">MADPLGIIGVIGVAAQIIQFGVRITTDWASVPADVKAFLAELHALKLTLSETHANVLANPDFRAAFAGHHSVLLSSTSSGGPVSELLALCSAELTRTLRELEARTHEAVRGVAEEQARAREEQEAWRVEDGLAMLTIAEGVDMVLDKQTKQGQWLGRRMAVFDQIAAEQQDAKMQQIVEWFSNLQYRERHRYVSKSRHKGTGGFLLKSREFTAWVYFVIDALDECIEANGTRSALLTHLVNLDAVKTQLLFTSRPLGRIKILQEATEFEIMAQGGDMRQFLKGQIAQESRLADLCAKHAELEEEITEQIIAKADGMFLLARLHIQSIANQLRLKTVRKALGALPEKLSDTYDDTLERIKSGQEKEQAVLAMKVLMLLTFIHELPTLVELQHALLTMELEEGETIDPDDVYSQDLLLAICGGLIILEDETILLRFVHHTAEAYFEANRGKLFENGHTQVTKICLDYLSFQEFESGPCASDEEYEERLASHPFYKYAATRWGYHARESKHTSTAVRKFLHSEGKMRAAAQVTIVDEESHVGDFGYSQQYPRGITPLHLAIFFGLREIANSLMSYADDKDGYRMLPLAWAARQGYVDIMEMLIDNGAEPDHAIEDAGMLEDKGSIDFGEEHWKTLAGRTPLSFAAERGGQKRNEAVRLLLDKGADPLSKAHLLLPGWENMFMRIHYWFNWTQVVATTPWRDSSTGTTNLAKGHTPICFAAVQGHASIVKILLDRLDDIETVLRNYGGTWLAYAAAEGHQDLLQLLLEKGVHPNARARMLPLAQPPLRSDSSDEPYLLGKRYKKSTAGKILPENRGQLPLTCAAWNGHVESVRLLLATGRVDVNLTDDLNRTALMYAVDQGHEPVVEVLIGVYNINLGLQDMDSREAIYHAAAGGNVTLFNLLLGSGATLEAHPESLPPGWSTRWVSFTKPSKSGGRVERETLHYRDHITETIIPADPRDFSNKRTMEDKVGGHLLMIAAHKGRVPILEILLGANEQAVANAVDQLGRTAVMFAAEAGHEDAMRLLLNTGKIDVNAIDDLGNTALYYAKRGWCHGVVAMLREYGALDVKEYNDYVEEGQSDTLVEWGSAEEGEMEARNVRGRDNPLRTPSFM</sequence>
<dbReference type="InterPro" id="IPR036770">
    <property type="entry name" value="Ankyrin_rpt-contain_sf"/>
</dbReference>
<dbReference type="SUPFAM" id="SSF48403">
    <property type="entry name" value="Ankyrin repeat"/>
    <property type="match status" value="2"/>
</dbReference>
<feature type="repeat" description="ANK" evidence="3">
    <location>
        <begin position="633"/>
        <end position="668"/>
    </location>
</feature>
<feature type="repeat" description="ANK" evidence="3">
    <location>
        <begin position="742"/>
        <end position="774"/>
    </location>
</feature>
<evidence type="ECO:0000256" key="3">
    <source>
        <dbReference type="PROSITE-ProRule" id="PRU00023"/>
    </source>
</evidence>
<protein>
    <recommendedName>
        <fullName evidence="4">Nephrocystin 3-like N-terminal domain-containing protein</fullName>
    </recommendedName>
</protein>
<feature type="repeat" description="ANK" evidence="3">
    <location>
        <begin position="708"/>
        <end position="740"/>
    </location>
</feature>